<feature type="region of interest" description="Disordered" evidence="3">
    <location>
        <begin position="1"/>
        <end position="23"/>
    </location>
</feature>
<dbReference type="PANTHER" id="PTHR43647:SF4">
    <property type="entry name" value="KETOREDUCTASE (KR) DOMAIN-CONTAINING PROTEIN"/>
    <property type="match status" value="1"/>
</dbReference>
<dbReference type="SUPFAM" id="SSF46689">
    <property type="entry name" value="Homeodomain-like"/>
    <property type="match status" value="1"/>
</dbReference>
<dbReference type="InterPro" id="IPR002347">
    <property type="entry name" value="SDR_fam"/>
</dbReference>
<dbReference type="Proteomes" id="UP000265663">
    <property type="component" value="Unassembled WGS sequence"/>
</dbReference>
<evidence type="ECO:0000313" key="4">
    <source>
        <dbReference type="EMBL" id="RMZ68007.1"/>
    </source>
</evidence>
<evidence type="ECO:0000256" key="3">
    <source>
        <dbReference type="SAM" id="MobiDB-lite"/>
    </source>
</evidence>
<proteinExistence type="predicted"/>
<reference evidence="4 5" key="1">
    <citation type="journal article" date="2014" name="PLoS ONE">
        <title>De novo Genome Assembly of the Fungal Plant Pathogen Pyrenophora semeniperda.</title>
        <authorList>
            <person name="Soliai M.M."/>
            <person name="Meyer S.E."/>
            <person name="Udall J.A."/>
            <person name="Elzinga D.E."/>
            <person name="Hermansen R.A."/>
            <person name="Bodily P.M."/>
            <person name="Hart A.A."/>
            <person name="Coleman C.E."/>
        </authorList>
    </citation>
    <scope>NUCLEOTIDE SEQUENCE [LARGE SCALE GENOMIC DNA]</scope>
    <source>
        <strain evidence="4 5">CCB06</strain>
        <tissue evidence="4">Mycelium</tissue>
    </source>
</reference>
<dbReference type="GO" id="GO:0005789">
    <property type="term" value="C:endoplasmic reticulum membrane"/>
    <property type="evidence" value="ECO:0007669"/>
    <property type="project" value="TreeGrafter"/>
</dbReference>
<dbReference type="InterPro" id="IPR051593">
    <property type="entry name" value="Ergosterol_Biosynth_ERG27"/>
</dbReference>
<organism evidence="4 5">
    <name type="scientific">Pyrenophora seminiperda CCB06</name>
    <dbReference type="NCBI Taxonomy" id="1302712"/>
    <lineage>
        <taxon>Eukaryota</taxon>
        <taxon>Fungi</taxon>
        <taxon>Dikarya</taxon>
        <taxon>Ascomycota</taxon>
        <taxon>Pezizomycotina</taxon>
        <taxon>Dothideomycetes</taxon>
        <taxon>Pleosporomycetidae</taxon>
        <taxon>Pleosporales</taxon>
        <taxon>Pleosporineae</taxon>
        <taxon>Pleosporaceae</taxon>
        <taxon>Pyrenophora</taxon>
    </lineage>
</organism>
<name>A0A3M7M0H2_9PLEO</name>
<dbReference type="GO" id="GO:0005741">
    <property type="term" value="C:mitochondrial outer membrane"/>
    <property type="evidence" value="ECO:0007669"/>
    <property type="project" value="TreeGrafter"/>
</dbReference>
<comment type="pathway">
    <text evidence="1">Steroid biosynthesis; zymosterol biosynthesis; zymosterol from lanosterol: step 5/6.</text>
</comment>
<dbReference type="EC" id="1.1.1.270" evidence="2"/>
<dbReference type="AlphaFoldDB" id="A0A3M7M0H2"/>
<evidence type="ECO:0000313" key="5">
    <source>
        <dbReference type="Proteomes" id="UP000265663"/>
    </source>
</evidence>
<dbReference type="Pfam" id="PF00106">
    <property type="entry name" value="adh_short"/>
    <property type="match status" value="1"/>
</dbReference>
<keyword evidence="5" id="KW-1185">Reference proteome</keyword>
<dbReference type="SUPFAM" id="SSF51735">
    <property type="entry name" value="NAD(P)-binding Rossmann-fold domains"/>
    <property type="match status" value="1"/>
</dbReference>
<accession>A0A3M7M0H2</accession>
<protein>
    <recommendedName>
        <fullName evidence="2">3beta-hydroxysteroid 3-dehydrogenase</fullName>
        <ecNumber evidence="2">1.1.1.270</ecNumber>
    </recommendedName>
</protein>
<evidence type="ECO:0000256" key="2">
    <source>
        <dbReference type="ARBA" id="ARBA00023621"/>
    </source>
</evidence>
<gene>
    <name evidence="4" type="ORF">GMOD_00004121</name>
</gene>
<dbReference type="GO" id="GO:0000253">
    <property type="term" value="F:3-beta-hydroxysteroid 3-dehydrogenase (NADP+) activity"/>
    <property type="evidence" value="ECO:0007669"/>
    <property type="project" value="UniProtKB-EC"/>
</dbReference>
<feature type="compositionally biased region" description="Polar residues" evidence="3">
    <location>
        <begin position="1"/>
        <end position="11"/>
    </location>
</feature>
<dbReference type="Gene3D" id="3.40.50.720">
    <property type="entry name" value="NAD(P)-binding Rossmann-like Domain"/>
    <property type="match status" value="1"/>
</dbReference>
<evidence type="ECO:0000256" key="1">
    <source>
        <dbReference type="ARBA" id="ARBA00023589"/>
    </source>
</evidence>
<dbReference type="OrthoDB" id="191139at2759"/>
<sequence>MKLFPGSQSRSFMPPGMGRGSGRRLEGEQLQRLIDLLEAGHNNSSIHRDTGISRNTIAKIRMYLKQWGVPYPPPCVRLGRPATLSPSQMEGLRKFIKENPNAQLKDIRNWLLREYDVVTSLSTVSRALTKLNCPRARPHGNRKEPSDPVGIVTLRSQYIPDDYPWNIFFKVPLPIADQTSTPYNCSIAHCATIVCELMNTVYSVAVQTHTDKASENTKVSLEIREEASNVGKPLPLEWCRNNASPCFRGSWKFWTDMLTQNHRVTYLLTMKISRRINSEERALHHFVVSYFAHPITGTILITGANGSLAIPAVEYLLTAYPHYTLVLTVRNDSVQDKNTAELRRVLAQRQDTTVSVRVLDLASLEEVRNFSNVLLSEIKDKTLPRLSAIICNAFTWNLSDGPKYSTDGYETAMAVNHLAHFSLCLRLLSGMDPIHGRIVFLGSVAHWPEKASLSKGYPTHIPEDLELLVHPQPDKQGEETGKGFQRYGTSKLVTIMVMYELNRRLKAKKDTESIRAVAVDPLDLINSRAFRQPHIPRSLQIMAIVVTWLLPLLGFLVPRLAKVEQAAKPVVEVAVAERFAGQEGYFEGEQKVDSSPDSMEEKVQLALWCKSVEWCGLKEGDSSIEL</sequence>
<dbReference type="EMBL" id="KE747814">
    <property type="protein sequence ID" value="RMZ68007.1"/>
    <property type="molecule type" value="Genomic_DNA"/>
</dbReference>
<dbReference type="PANTHER" id="PTHR43647">
    <property type="entry name" value="DEHYDROGENASE"/>
    <property type="match status" value="1"/>
</dbReference>
<dbReference type="InterPro" id="IPR009057">
    <property type="entry name" value="Homeodomain-like_sf"/>
</dbReference>
<dbReference type="GO" id="GO:0005811">
    <property type="term" value="C:lipid droplet"/>
    <property type="evidence" value="ECO:0007669"/>
    <property type="project" value="TreeGrafter"/>
</dbReference>
<dbReference type="InterPro" id="IPR036291">
    <property type="entry name" value="NAD(P)-bd_dom_sf"/>
</dbReference>